<dbReference type="GO" id="GO:0043565">
    <property type="term" value="F:sequence-specific DNA binding"/>
    <property type="evidence" value="ECO:0007669"/>
    <property type="project" value="InterPro"/>
</dbReference>
<dbReference type="RefSeq" id="WP_170131963.1">
    <property type="nucleotide sequence ID" value="NZ_QNRT01000001.1"/>
</dbReference>
<feature type="domain" description="HTH araC/xylS-type" evidence="5">
    <location>
        <begin position="189"/>
        <end position="291"/>
    </location>
</feature>
<reference evidence="6 7" key="1">
    <citation type="submission" date="2018-06" db="EMBL/GenBank/DDBJ databases">
        <title>Genomic Encyclopedia of Type Strains, Phase IV (KMG-IV): sequencing the most valuable type-strain genomes for metagenomic binning, comparative biology and taxonomic classification.</title>
        <authorList>
            <person name="Goeker M."/>
        </authorList>
    </citation>
    <scope>NUCLEOTIDE SEQUENCE [LARGE SCALE GENOMIC DNA]</scope>
    <source>
        <strain evidence="6 7">DSM 24032</strain>
    </source>
</reference>
<feature type="transmembrane region" description="Helical" evidence="4">
    <location>
        <begin position="25"/>
        <end position="44"/>
    </location>
</feature>
<dbReference type="InterPro" id="IPR009057">
    <property type="entry name" value="Homeodomain-like_sf"/>
</dbReference>
<dbReference type="PRINTS" id="PR00032">
    <property type="entry name" value="HTHARAC"/>
</dbReference>
<evidence type="ECO:0000259" key="5">
    <source>
        <dbReference type="PROSITE" id="PS01124"/>
    </source>
</evidence>
<evidence type="ECO:0000256" key="4">
    <source>
        <dbReference type="SAM" id="Phobius"/>
    </source>
</evidence>
<evidence type="ECO:0000313" key="6">
    <source>
        <dbReference type="EMBL" id="RBP53309.1"/>
    </source>
</evidence>
<feature type="transmembrane region" description="Helical" evidence="4">
    <location>
        <begin position="51"/>
        <end position="69"/>
    </location>
</feature>
<dbReference type="InParanoid" id="A0A395JNX4"/>
<dbReference type="PROSITE" id="PS01124">
    <property type="entry name" value="HTH_ARAC_FAMILY_2"/>
    <property type="match status" value="1"/>
</dbReference>
<keyword evidence="4" id="KW-1133">Transmembrane helix</keyword>
<dbReference type="AlphaFoldDB" id="A0A395JNX4"/>
<dbReference type="SUPFAM" id="SSF46689">
    <property type="entry name" value="Homeodomain-like"/>
    <property type="match status" value="1"/>
</dbReference>
<evidence type="ECO:0000313" key="7">
    <source>
        <dbReference type="Proteomes" id="UP000253083"/>
    </source>
</evidence>
<keyword evidence="1" id="KW-0805">Transcription regulation</keyword>
<dbReference type="Proteomes" id="UP000253083">
    <property type="component" value="Unassembled WGS sequence"/>
</dbReference>
<dbReference type="PANTHER" id="PTHR43280">
    <property type="entry name" value="ARAC-FAMILY TRANSCRIPTIONAL REGULATOR"/>
    <property type="match status" value="1"/>
</dbReference>
<keyword evidence="7" id="KW-1185">Reference proteome</keyword>
<dbReference type="InterPro" id="IPR020449">
    <property type="entry name" value="Tscrpt_reg_AraC-type_HTH"/>
</dbReference>
<dbReference type="Pfam" id="PF12833">
    <property type="entry name" value="HTH_18"/>
    <property type="match status" value="1"/>
</dbReference>
<feature type="transmembrane region" description="Helical" evidence="4">
    <location>
        <begin position="143"/>
        <end position="163"/>
    </location>
</feature>
<evidence type="ECO:0000256" key="2">
    <source>
        <dbReference type="ARBA" id="ARBA00023125"/>
    </source>
</evidence>
<dbReference type="EMBL" id="QNRT01000001">
    <property type="protein sequence ID" value="RBP53309.1"/>
    <property type="molecule type" value="Genomic_DNA"/>
</dbReference>
<name>A0A395JNX4_9GAMM</name>
<dbReference type="PANTHER" id="PTHR43280:SF29">
    <property type="entry name" value="ARAC-FAMILY TRANSCRIPTIONAL REGULATOR"/>
    <property type="match status" value="1"/>
</dbReference>
<evidence type="ECO:0000256" key="1">
    <source>
        <dbReference type="ARBA" id="ARBA00023015"/>
    </source>
</evidence>
<organism evidence="6 7">
    <name type="scientific">Arenicella xantha</name>
    <dbReference type="NCBI Taxonomy" id="644221"/>
    <lineage>
        <taxon>Bacteria</taxon>
        <taxon>Pseudomonadati</taxon>
        <taxon>Pseudomonadota</taxon>
        <taxon>Gammaproteobacteria</taxon>
        <taxon>Arenicellales</taxon>
        <taxon>Arenicellaceae</taxon>
        <taxon>Arenicella</taxon>
    </lineage>
</organism>
<dbReference type="InterPro" id="IPR018060">
    <property type="entry name" value="HTH_AraC"/>
</dbReference>
<keyword evidence="4" id="KW-0812">Transmembrane</keyword>
<dbReference type="SMART" id="SM00342">
    <property type="entry name" value="HTH_ARAC"/>
    <property type="match status" value="1"/>
</dbReference>
<keyword evidence="3" id="KW-0804">Transcription</keyword>
<comment type="caution">
    <text evidence="6">The sequence shown here is derived from an EMBL/GenBank/DDBJ whole genome shotgun (WGS) entry which is preliminary data.</text>
</comment>
<keyword evidence="4" id="KW-0472">Membrane</keyword>
<feature type="transmembrane region" description="Helical" evidence="4">
    <location>
        <begin position="113"/>
        <end position="131"/>
    </location>
</feature>
<dbReference type="Gene3D" id="1.10.10.60">
    <property type="entry name" value="Homeodomain-like"/>
    <property type="match status" value="1"/>
</dbReference>
<keyword evidence="2 6" id="KW-0238">DNA-binding</keyword>
<protein>
    <submittedName>
        <fullName evidence="6">AraC-like DNA-binding protein</fullName>
    </submittedName>
</protein>
<evidence type="ECO:0000256" key="3">
    <source>
        <dbReference type="ARBA" id="ARBA00023163"/>
    </source>
</evidence>
<proteinExistence type="predicted"/>
<dbReference type="GO" id="GO:0003700">
    <property type="term" value="F:DNA-binding transcription factor activity"/>
    <property type="evidence" value="ECO:0007669"/>
    <property type="project" value="InterPro"/>
</dbReference>
<accession>A0A395JNX4</accession>
<feature type="transmembrane region" description="Helical" evidence="4">
    <location>
        <begin position="81"/>
        <end position="101"/>
    </location>
</feature>
<gene>
    <name evidence="6" type="ORF">DFR28_101695</name>
</gene>
<sequence length="296" mass="34177">MIGIISYLCMPLLKAYTPYSEHVRFFWYFSAITPCLLLVFSWFIFEENCRIPIWMVVLVGFSLLASLWFQFTEAGLPGSPIWLQMLKALIAAMAIFVVWRGRDNDLVEMRAKLRNIFTLLLALLIFIVFWVEVLTDFNPPLELAVMTGLVIFVFSFTLNYFLIKLNPTARLISLPVPTPAVSDDPLMRELLVKMRSERLYADHDLRVSTLAGLLNIPEYKLRKKINQELGYRNFNQFINNYRIEEAGVKLREDTRIPVLSIALDVGFRSISSFNSAFQAQFGVSPTKYRAEFLSDN</sequence>